<comment type="similarity">
    <text evidence="3">Belongs to the Nudix hydrolase family.</text>
</comment>
<comment type="caution">
    <text evidence="5">The sequence shown here is derived from an EMBL/GenBank/DDBJ whole genome shotgun (WGS) entry which is preliminary data.</text>
</comment>
<gene>
    <name evidence="5" type="ORF">SAMN02745911_0458</name>
</gene>
<dbReference type="PROSITE" id="PS51462">
    <property type="entry name" value="NUDIX"/>
    <property type="match status" value="1"/>
</dbReference>
<dbReference type="InterPro" id="IPR020476">
    <property type="entry name" value="Nudix_hydrolase"/>
</dbReference>
<evidence type="ECO:0000259" key="4">
    <source>
        <dbReference type="PROSITE" id="PS51462"/>
    </source>
</evidence>
<organism evidence="5 6">
    <name type="scientific">Aureimonas altamirensis DSM 21988</name>
    <dbReference type="NCBI Taxonomy" id="1121026"/>
    <lineage>
        <taxon>Bacteria</taxon>
        <taxon>Pseudomonadati</taxon>
        <taxon>Pseudomonadota</taxon>
        <taxon>Alphaproteobacteria</taxon>
        <taxon>Hyphomicrobiales</taxon>
        <taxon>Aurantimonadaceae</taxon>
        <taxon>Aureimonas</taxon>
    </lineage>
</organism>
<dbReference type="Pfam" id="PF00293">
    <property type="entry name" value="NUDIX"/>
    <property type="match status" value="1"/>
</dbReference>
<proteinExistence type="inferred from homology"/>
<comment type="cofactor">
    <cofactor evidence="1">
        <name>Mg(2+)</name>
        <dbReference type="ChEBI" id="CHEBI:18420"/>
    </cofactor>
</comment>
<sequence length="145" mass="15290">MTPRLAVSACLFDPQGRVLLVKRRNAPYAGRWSLPGGRVEPGESLAEAVHREVLEETGIEAGPLTFLCRIEAGEGVRSFEIAVFFGPVDRSAQAGGDAAATELVDRFALARLAESEDTTPGLIEIVTMAQQRLPVSGGTLASGGL</sequence>
<dbReference type="InterPro" id="IPR015797">
    <property type="entry name" value="NUDIX_hydrolase-like_dom_sf"/>
</dbReference>
<evidence type="ECO:0000256" key="2">
    <source>
        <dbReference type="ARBA" id="ARBA00022801"/>
    </source>
</evidence>
<dbReference type="PRINTS" id="PR00502">
    <property type="entry name" value="NUDIXFAMILY"/>
</dbReference>
<dbReference type="InterPro" id="IPR020084">
    <property type="entry name" value="NUDIX_hydrolase_CS"/>
</dbReference>
<evidence type="ECO:0000313" key="5">
    <source>
        <dbReference type="EMBL" id="SHI53997.1"/>
    </source>
</evidence>
<dbReference type="SUPFAM" id="SSF55811">
    <property type="entry name" value="Nudix"/>
    <property type="match status" value="1"/>
</dbReference>
<reference evidence="5 6" key="1">
    <citation type="submission" date="2016-11" db="EMBL/GenBank/DDBJ databases">
        <authorList>
            <person name="Varghese N."/>
            <person name="Submissions S."/>
        </authorList>
    </citation>
    <scope>NUCLEOTIDE SEQUENCE [LARGE SCALE GENOMIC DNA]</scope>
    <source>
        <strain evidence="5 6">DSM 21988</strain>
    </source>
</reference>
<dbReference type="PANTHER" id="PTHR43046">
    <property type="entry name" value="GDP-MANNOSE MANNOSYL HYDROLASE"/>
    <property type="match status" value="1"/>
</dbReference>
<feature type="domain" description="Nudix hydrolase" evidence="4">
    <location>
        <begin position="2"/>
        <end position="126"/>
    </location>
</feature>
<dbReference type="RefSeq" id="WP_060600635.1">
    <property type="nucleotide sequence ID" value="NZ_FQZC01000001.1"/>
</dbReference>
<keyword evidence="2 3" id="KW-0378">Hydrolase</keyword>
<dbReference type="Proteomes" id="UP000184290">
    <property type="component" value="Unassembled WGS sequence"/>
</dbReference>
<name>A0ABY1I3K2_9HYPH</name>
<dbReference type="InterPro" id="IPR000086">
    <property type="entry name" value="NUDIX_hydrolase_dom"/>
</dbReference>
<dbReference type="CDD" id="cd04673">
    <property type="entry name" value="NUDIX_ADPRase"/>
    <property type="match status" value="1"/>
</dbReference>
<keyword evidence="6" id="KW-1185">Reference proteome</keyword>
<dbReference type="PANTHER" id="PTHR43046:SF14">
    <property type="entry name" value="MUTT_NUDIX FAMILY PROTEIN"/>
    <property type="match status" value="1"/>
</dbReference>
<dbReference type="Gene3D" id="3.90.79.10">
    <property type="entry name" value="Nucleoside Triphosphate Pyrophosphohydrolase"/>
    <property type="match status" value="1"/>
</dbReference>
<accession>A0ABY1I3K2</accession>
<evidence type="ECO:0000256" key="1">
    <source>
        <dbReference type="ARBA" id="ARBA00001946"/>
    </source>
</evidence>
<evidence type="ECO:0000256" key="3">
    <source>
        <dbReference type="RuleBase" id="RU003476"/>
    </source>
</evidence>
<protein>
    <submittedName>
        <fullName evidence="5">ADP-ribose pyrophosphatase YjhB, NUDIX family</fullName>
    </submittedName>
</protein>
<evidence type="ECO:0000313" key="6">
    <source>
        <dbReference type="Proteomes" id="UP000184290"/>
    </source>
</evidence>
<dbReference type="PROSITE" id="PS00893">
    <property type="entry name" value="NUDIX_BOX"/>
    <property type="match status" value="1"/>
</dbReference>
<dbReference type="EMBL" id="FQZC01000001">
    <property type="protein sequence ID" value="SHI53997.1"/>
    <property type="molecule type" value="Genomic_DNA"/>
</dbReference>